<feature type="transmembrane region" description="Helical" evidence="1">
    <location>
        <begin position="6"/>
        <end position="23"/>
    </location>
</feature>
<keyword evidence="1" id="KW-1133">Transmembrane helix</keyword>
<gene>
    <name evidence="2" type="ORF">HWQ62_00320</name>
</gene>
<keyword evidence="1" id="KW-0472">Membrane</keyword>
<name>A0A7M3UP05_POV01</name>
<keyword evidence="1" id="KW-0812">Transmembrane</keyword>
<accession>A0A7M3UP05</accession>
<reference evidence="2" key="1">
    <citation type="submission" date="2020-06" db="EMBL/GenBank/DDBJ databases">
        <title>Lateral gene transfer of anion-conducting channel rhodopsins between green algae and giant viruses.</title>
        <authorList>
            <person name="Rozenberg A."/>
            <person name="Oppermann J."/>
            <person name="Wietek J."/>
            <person name="Fernandez Lahore R.G."/>
            <person name="Sandaa R.-A."/>
            <person name="Bratbak G."/>
            <person name="Hegemann P."/>
            <person name="Beja O."/>
        </authorList>
    </citation>
    <scope>NUCLEOTIDE SEQUENCE</scope>
    <source>
        <strain evidence="2">01B</strain>
    </source>
</reference>
<evidence type="ECO:0000313" key="2">
    <source>
        <dbReference type="EMBL" id="QOI90456.1"/>
    </source>
</evidence>
<protein>
    <submittedName>
        <fullName evidence="2">Uncharacterized protein</fullName>
    </submittedName>
</protein>
<evidence type="ECO:0000256" key="1">
    <source>
        <dbReference type="SAM" id="Phobius"/>
    </source>
</evidence>
<proteinExistence type="predicted"/>
<dbReference type="EMBL" id="MT663537">
    <property type="protein sequence ID" value="QOI90456.1"/>
    <property type="molecule type" value="Genomic_DNA"/>
</dbReference>
<feature type="transmembrane region" description="Helical" evidence="1">
    <location>
        <begin position="39"/>
        <end position="58"/>
    </location>
</feature>
<sequence>MVEYLSFSIALVLSVGFIAYMLSQNKTENIEEKKDNSQMFIMFIISFVVIYMISNLIIDSNDNKHVMSHIKLGEPPF</sequence>
<organism evidence="2">
    <name type="scientific">Pyramimonas orientalis virus</name>
    <name type="common">PoV01</name>
    <dbReference type="NCBI Taxonomy" id="455367"/>
    <lineage>
        <taxon>Viruses</taxon>
        <taxon>Varidnaviria</taxon>
        <taxon>Bamfordvirae</taxon>
        <taxon>Nucleocytoviricota</taxon>
        <taxon>Megaviricetes</taxon>
        <taxon>Imitervirales</taxon>
        <taxon>Allomimiviridae</taxon>
        <taxon>Heliosvirus</taxon>
        <taxon>Heliosvirus raunefjordenense</taxon>
    </lineage>
</organism>
<organismHost>
    <name type="scientific">Pyramimonas plurioculata</name>
    <dbReference type="NCBI Taxonomy" id="36893"/>
</organismHost>